<dbReference type="AlphaFoldDB" id="A0A370DZ81"/>
<name>A0A370DZ81_9GAMM</name>
<dbReference type="InterPro" id="IPR011050">
    <property type="entry name" value="Pectin_lyase_fold/virulence"/>
</dbReference>
<organism evidence="2 3">
    <name type="scientific">endosymbiont of Lamellibrachia luymesi</name>
    <dbReference type="NCBI Taxonomy" id="2200907"/>
    <lineage>
        <taxon>Bacteria</taxon>
        <taxon>Pseudomonadati</taxon>
        <taxon>Pseudomonadota</taxon>
        <taxon>Gammaproteobacteria</taxon>
        <taxon>sulfur-oxidizing symbionts</taxon>
    </lineage>
</organism>
<sequence length="581" mass="63439">MKKSMWNLIKTASMLCILGLPMSYASANNYAYDSDDTYTNGSDYQMPIGIPAPSFGLVETHEMYQGQYYAAGGFNYRDAGNGPYTHYIDNTDPNCTDTDNEYGTAATPRCSFIPYNSLPITEGSVVEIHGGPYMTGGTHYIIGEGTAEKPVFIRGTSFANKVPLVDDADDLRIQGFYFIIENIDINETQVLIFRAPNHHISIRGNNIHDYTLSALYHSSLISTGGWNGFSNDNIVFYNNEIHHAYKYDDPAAGVNHTKDNHGLALGSDVNHVWIINNHMHHNGGDSVQTRGLNLEYIYVGGNEMNNDVENAIDIKGSKHVIVSQNKMHGYVPGFDSDGTVAIGGHEGSKLAWFLFNEMYDALVGLRVNDDVPTTVYVIGNKMHHLEQMGFQTRYTSDIYFMGNSISETPVGFEDNGSGTNNGTYQIHNNIFYTNNDFDSQVVISPGKIEGGNNSFSHNLLYSPSGNVGIRWGSIGYQSSALLQAATGMGEGNVDADPQFTSLTLGDRNIMAIDGTTFPGASKGTLSPEVAAAYQTFEDLYGIDIRKDFSGTAVPQGTGIEIGAYEISSPPPPTNLSAEVLR</sequence>
<keyword evidence="1" id="KW-0732">Signal</keyword>
<feature type="chain" id="PRO_5017010964" description="Right handed beta helix domain-containing protein" evidence="1">
    <location>
        <begin position="28"/>
        <end position="581"/>
    </location>
</feature>
<gene>
    <name evidence="2" type="ORF">DIZ79_04985</name>
</gene>
<dbReference type="InterPro" id="IPR012334">
    <property type="entry name" value="Pectin_lyas_fold"/>
</dbReference>
<feature type="signal peptide" evidence="1">
    <location>
        <begin position="1"/>
        <end position="27"/>
    </location>
</feature>
<dbReference type="EMBL" id="QFXD01000094">
    <property type="protein sequence ID" value="RDH91837.1"/>
    <property type="molecule type" value="Genomic_DNA"/>
</dbReference>
<evidence type="ECO:0000313" key="3">
    <source>
        <dbReference type="Proteomes" id="UP000255508"/>
    </source>
</evidence>
<dbReference type="SMART" id="SM00710">
    <property type="entry name" value="PbH1"/>
    <property type="match status" value="5"/>
</dbReference>
<protein>
    <recommendedName>
        <fullName evidence="4">Right handed beta helix domain-containing protein</fullName>
    </recommendedName>
</protein>
<evidence type="ECO:0000313" key="2">
    <source>
        <dbReference type="EMBL" id="RDH91837.1"/>
    </source>
</evidence>
<evidence type="ECO:0008006" key="4">
    <source>
        <dbReference type="Google" id="ProtNLM"/>
    </source>
</evidence>
<dbReference type="InterPro" id="IPR006626">
    <property type="entry name" value="PbH1"/>
</dbReference>
<reference evidence="2 3" key="1">
    <citation type="journal article" date="2018" name="ISME J.">
        <title>Endosymbiont genomes yield clues of tubeworm success.</title>
        <authorList>
            <person name="Li Y."/>
            <person name="Liles M.R."/>
            <person name="Halanych K.M."/>
        </authorList>
    </citation>
    <scope>NUCLEOTIDE SEQUENCE [LARGE SCALE GENOMIC DNA]</scope>
    <source>
        <strain evidence="2">A1422</strain>
    </source>
</reference>
<comment type="caution">
    <text evidence="2">The sequence shown here is derived from an EMBL/GenBank/DDBJ whole genome shotgun (WGS) entry which is preliminary data.</text>
</comment>
<dbReference type="Gene3D" id="2.160.20.10">
    <property type="entry name" value="Single-stranded right-handed beta-helix, Pectin lyase-like"/>
    <property type="match status" value="1"/>
</dbReference>
<evidence type="ECO:0000256" key="1">
    <source>
        <dbReference type="SAM" id="SignalP"/>
    </source>
</evidence>
<proteinExistence type="predicted"/>
<dbReference type="Proteomes" id="UP000255508">
    <property type="component" value="Unassembled WGS sequence"/>
</dbReference>
<accession>A0A370DZ81</accession>
<dbReference type="SUPFAM" id="SSF51126">
    <property type="entry name" value="Pectin lyase-like"/>
    <property type="match status" value="1"/>
</dbReference>